<comment type="caution">
    <text evidence="10">The sequence shown here is derived from an EMBL/GenBank/DDBJ whole genome shotgun (WGS) entry which is preliminary data.</text>
</comment>
<evidence type="ECO:0000256" key="8">
    <source>
        <dbReference type="RuleBase" id="RU003960"/>
    </source>
</evidence>
<keyword evidence="3" id="KW-0169">Cobalamin biosynthesis</keyword>
<dbReference type="GO" id="GO:0032259">
    <property type="term" value="P:methylation"/>
    <property type="evidence" value="ECO:0007669"/>
    <property type="project" value="UniProtKB-KW"/>
</dbReference>
<gene>
    <name evidence="10" type="primary">cobI</name>
    <name evidence="10" type="ORF">H9736_05610</name>
</gene>
<evidence type="ECO:0000313" key="11">
    <source>
        <dbReference type="Proteomes" id="UP000886800"/>
    </source>
</evidence>
<dbReference type="InterPro" id="IPR000878">
    <property type="entry name" value="4pyrrol_Mease"/>
</dbReference>
<comment type="similarity">
    <text evidence="2 7 8">Belongs to the precorrin methyltransferase family.</text>
</comment>
<dbReference type="InterPro" id="IPR012382">
    <property type="entry name" value="CobI/CbiL"/>
</dbReference>
<dbReference type="GO" id="GO:0009236">
    <property type="term" value="P:cobalamin biosynthetic process"/>
    <property type="evidence" value="ECO:0007669"/>
    <property type="project" value="UniProtKB-UniRule"/>
</dbReference>
<name>A0A9D1WR52_9FIRM</name>
<evidence type="ECO:0000256" key="4">
    <source>
        <dbReference type="ARBA" id="ARBA00022603"/>
    </source>
</evidence>
<evidence type="ECO:0000313" key="10">
    <source>
        <dbReference type="EMBL" id="HIX65709.1"/>
    </source>
</evidence>
<keyword evidence="5 8" id="KW-0808">Transferase</keyword>
<reference evidence="10" key="2">
    <citation type="submission" date="2021-04" db="EMBL/GenBank/DDBJ databases">
        <authorList>
            <person name="Gilroy R."/>
        </authorList>
    </citation>
    <scope>NUCLEOTIDE SEQUENCE</scope>
    <source>
        <strain evidence="10">CHK188-5543</strain>
    </source>
</reference>
<dbReference type="Gene3D" id="3.30.950.10">
    <property type="entry name" value="Methyltransferase, Cobalt-precorrin-4 Transmethylase, Domain 2"/>
    <property type="match status" value="1"/>
</dbReference>
<evidence type="ECO:0000256" key="6">
    <source>
        <dbReference type="ARBA" id="ARBA00022691"/>
    </source>
</evidence>
<evidence type="ECO:0000256" key="1">
    <source>
        <dbReference type="ARBA" id="ARBA00004953"/>
    </source>
</evidence>
<dbReference type="InterPro" id="IPR014776">
    <property type="entry name" value="4pyrrole_Mease_sub2"/>
</dbReference>
<dbReference type="NCBIfam" id="TIGR01467">
    <property type="entry name" value="cobI_cbiL"/>
    <property type="match status" value="1"/>
</dbReference>
<dbReference type="CDD" id="cd11645">
    <property type="entry name" value="Precorrin_2_C20_MT"/>
    <property type="match status" value="1"/>
</dbReference>
<evidence type="ECO:0000256" key="5">
    <source>
        <dbReference type="ARBA" id="ARBA00022679"/>
    </source>
</evidence>
<evidence type="ECO:0000256" key="7">
    <source>
        <dbReference type="PIRNR" id="PIRNR036427"/>
    </source>
</evidence>
<dbReference type="EC" id="2.1.1.130" evidence="10"/>
<comment type="pathway">
    <text evidence="1">Cofactor biosynthesis; adenosylcobalamin biosynthesis.</text>
</comment>
<organism evidence="10 11">
    <name type="scientific">Candidatus Anaerotruncus excrementipullorum</name>
    <dbReference type="NCBI Taxonomy" id="2838465"/>
    <lineage>
        <taxon>Bacteria</taxon>
        <taxon>Bacillati</taxon>
        <taxon>Bacillota</taxon>
        <taxon>Clostridia</taxon>
        <taxon>Eubacteriales</taxon>
        <taxon>Oscillospiraceae</taxon>
        <taxon>Anaerotruncus</taxon>
    </lineage>
</organism>
<keyword evidence="6" id="KW-0949">S-adenosyl-L-methionine</keyword>
<protein>
    <submittedName>
        <fullName evidence="10">Precorrin-2 C(20)-methyltransferase</fullName>
        <ecNumber evidence="10">2.1.1.130</ecNumber>
    </submittedName>
</protein>
<dbReference type="PANTHER" id="PTHR43467">
    <property type="entry name" value="COBALT-PRECORRIN-2 C(20)-METHYLTRANSFERASE"/>
    <property type="match status" value="1"/>
</dbReference>
<reference evidence="10" key="1">
    <citation type="journal article" date="2021" name="PeerJ">
        <title>Extensive microbial diversity within the chicken gut microbiome revealed by metagenomics and culture.</title>
        <authorList>
            <person name="Gilroy R."/>
            <person name="Ravi A."/>
            <person name="Getino M."/>
            <person name="Pursley I."/>
            <person name="Horton D.L."/>
            <person name="Alikhan N.F."/>
            <person name="Baker D."/>
            <person name="Gharbi K."/>
            <person name="Hall N."/>
            <person name="Watson M."/>
            <person name="Adriaenssens E.M."/>
            <person name="Foster-Nyarko E."/>
            <person name="Jarju S."/>
            <person name="Secka A."/>
            <person name="Antonio M."/>
            <person name="Oren A."/>
            <person name="Chaudhuri R.R."/>
            <person name="La Ragione R."/>
            <person name="Hildebrand F."/>
            <person name="Pallen M.J."/>
        </authorList>
    </citation>
    <scope>NUCLEOTIDE SEQUENCE</scope>
    <source>
        <strain evidence="10">CHK188-5543</strain>
    </source>
</reference>
<dbReference type="PANTHER" id="PTHR43467:SF2">
    <property type="entry name" value="COBALT-PRECORRIN-2 C(20)-METHYLTRANSFERASE"/>
    <property type="match status" value="1"/>
</dbReference>
<evidence type="ECO:0000259" key="9">
    <source>
        <dbReference type="Pfam" id="PF00590"/>
    </source>
</evidence>
<dbReference type="PIRSF" id="PIRSF036427">
    <property type="entry name" value="Precrrn-2_mtase"/>
    <property type="match status" value="1"/>
</dbReference>
<keyword evidence="4 8" id="KW-0489">Methyltransferase</keyword>
<dbReference type="SUPFAM" id="SSF53790">
    <property type="entry name" value="Tetrapyrrole methylase"/>
    <property type="match status" value="1"/>
</dbReference>
<proteinExistence type="inferred from homology"/>
<sequence length="227" mass="24110">MNGKLYGVGVGPGDPELVTLKAARLIAGCDRLAFPSSGDRVAYTIACGAVPQAAQKPVLELELPMTRDAQALEYSRQQAAEQLAACLEQGEQVVFLTIGDVSIYSTYTYLQTLVRRMGYAVEMVPGVPSFCAVAARLGAPLVEGGTPLHLLPASYAGTEQALDWPGTKVLMKSGRSLEQVAQALHRRGLGDKTQAVEQCGLPGEQVYGCLEALEGQAHYLTTLVVTD</sequence>
<dbReference type="Pfam" id="PF00590">
    <property type="entry name" value="TP_methylase"/>
    <property type="match status" value="1"/>
</dbReference>
<dbReference type="GO" id="GO:0030788">
    <property type="term" value="F:precorrin-2 C20-methyltransferase activity"/>
    <property type="evidence" value="ECO:0007669"/>
    <property type="project" value="UniProtKB-EC"/>
</dbReference>
<feature type="domain" description="Tetrapyrrole methylase" evidence="9">
    <location>
        <begin position="4"/>
        <end position="208"/>
    </location>
</feature>
<evidence type="ECO:0000256" key="3">
    <source>
        <dbReference type="ARBA" id="ARBA00022573"/>
    </source>
</evidence>
<dbReference type="Proteomes" id="UP000886800">
    <property type="component" value="Unassembled WGS sequence"/>
</dbReference>
<dbReference type="Gene3D" id="3.40.1010.10">
    <property type="entry name" value="Cobalt-precorrin-4 Transmethylase, Domain 1"/>
    <property type="match status" value="1"/>
</dbReference>
<dbReference type="AlphaFoldDB" id="A0A9D1WR52"/>
<dbReference type="InterPro" id="IPR014777">
    <property type="entry name" value="4pyrrole_Mease_sub1"/>
</dbReference>
<dbReference type="InterPro" id="IPR035996">
    <property type="entry name" value="4pyrrol_Methylase_sf"/>
</dbReference>
<dbReference type="EMBL" id="DXES01000123">
    <property type="protein sequence ID" value="HIX65709.1"/>
    <property type="molecule type" value="Genomic_DNA"/>
</dbReference>
<dbReference type="PROSITE" id="PS00840">
    <property type="entry name" value="SUMT_2"/>
    <property type="match status" value="1"/>
</dbReference>
<evidence type="ECO:0000256" key="2">
    <source>
        <dbReference type="ARBA" id="ARBA00005879"/>
    </source>
</evidence>
<accession>A0A9D1WR52</accession>
<dbReference type="InterPro" id="IPR003043">
    <property type="entry name" value="Uropor_MeTrfase_CS"/>
</dbReference>
<dbReference type="InterPro" id="IPR006364">
    <property type="entry name" value="CobI/CbiL/CobIJ_dom"/>
</dbReference>